<organism evidence="1 2">
    <name type="scientific">Stratiformator vulcanicus</name>
    <dbReference type="NCBI Taxonomy" id="2527980"/>
    <lineage>
        <taxon>Bacteria</taxon>
        <taxon>Pseudomonadati</taxon>
        <taxon>Planctomycetota</taxon>
        <taxon>Planctomycetia</taxon>
        <taxon>Planctomycetales</taxon>
        <taxon>Planctomycetaceae</taxon>
        <taxon>Stratiformator</taxon>
    </lineage>
</organism>
<dbReference type="Gene3D" id="3.40.50.300">
    <property type="entry name" value="P-loop containing nucleotide triphosphate hydrolases"/>
    <property type="match status" value="1"/>
</dbReference>
<keyword evidence="2" id="KW-1185">Reference proteome</keyword>
<protein>
    <recommendedName>
        <fullName evidence="3">Terminase-like family protein</fullName>
    </recommendedName>
</protein>
<dbReference type="EMBL" id="CP036268">
    <property type="protein sequence ID" value="QDT39228.1"/>
    <property type="molecule type" value="Genomic_DNA"/>
</dbReference>
<gene>
    <name evidence="1" type="ORF">Pan189_36310</name>
</gene>
<dbReference type="OrthoDB" id="280696at2"/>
<dbReference type="RefSeq" id="WP_145365380.1">
    <property type="nucleotide sequence ID" value="NZ_CP036268.1"/>
</dbReference>
<evidence type="ECO:0008006" key="3">
    <source>
        <dbReference type="Google" id="ProtNLM"/>
    </source>
</evidence>
<evidence type="ECO:0000313" key="2">
    <source>
        <dbReference type="Proteomes" id="UP000317318"/>
    </source>
</evidence>
<proteinExistence type="predicted"/>
<evidence type="ECO:0000313" key="1">
    <source>
        <dbReference type="EMBL" id="QDT39228.1"/>
    </source>
</evidence>
<dbReference type="InterPro" id="IPR027417">
    <property type="entry name" value="P-loop_NTPase"/>
</dbReference>
<name>A0A517R5R3_9PLAN</name>
<accession>A0A517R5R3</accession>
<dbReference type="Gene3D" id="3.30.420.240">
    <property type="match status" value="1"/>
</dbReference>
<dbReference type="Proteomes" id="UP000317318">
    <property type="component" value="Chromosome"/>
</dbReference>
<dbReference type="AlphaFoldDB" id="A0A517R5R3"/>
<dbReference type="KEGG" id="svp:Pan189_36310"/>
<reference evidence="1 2" key="1">
    <citation type="submission" date="2019-02" db="EMBL/GenBank/DDBJ databases">
        <title>Deep-cultivation of Planctomycetes and their phenomic and genomic characterization uncovers novel biology.</title>
        <authorList>
            <person name="Wiegand S."/>
            <person name="Jogler M."/>
            <person name="Boedeker C."/>
            <person name="Pinto D."/>
            <person name="Vollmers J."/>
            <person name="Rivas-Marin E."/>
            <person name="Kohn T."/>
            <person name="Peeters S.H."/>
            <person name="Heuer A."/>
            <person name="Rast P."/>
            <person name="Oberbeckmann S."/>
            <person name="Bunk B."/>
            <person name="Jeske O."/>
            <person name="Meyerdierks A."/>
            <person name="Storesund J.E."/>
            <person name="Kallscheuer N."/>
            <person name="Luecker S."/>
            <person name="Lage O.M."/>
            <person name="Pohl T."/>
            <person name="Merkel B.J."/>
            <person name="Hornburger P."/>
            <person name="Mueller R.-W."/>
            <person name="Bruemmer F."/>
            <person name="Labrenz M."/>
            <person name="Spormann A.M."/>
            <person name="Op den Camp H."/>
            <person name="Overmann J."/>
            <person name="Amann R."/>
            <person name="Jetten M.S.M."/>
            <person name="Mascher T."/>
            <person name="Medema M.H."/>
            <person name="Devos D.P."/>
            <person name="Kaster A.-K."/>
            <person name="Ovreas L."/>
            <person name="Rohde M."/>
            <person name="Galperin M.Y."/>
            <person name="Jogler C."/>
        </authorList>
    </citation>
    <scope>NUCLEOTIDE SEQUENCE [LARGE SCALE GENOMIC DNA]</scope>
    <source>
        <strain evidence="1 2">Pan189</strain>
    </source>
</reference>
<sequence length="469" mass="51413">MNILETINDPNLFRSFLDNGEGLDSWTGWLDILAAIYGLPATDPAGFAEVTGGRDVGKLPAEGFDSVLALTGRRSGKSRIAATIAAYEAACSGREKKLSPGEIPLVAVCSPSLKQSRIVRSYIRAAFDSSPILKAQVKEETKEGFTLLNGVRIEMLAGDWKTTRGFTLLAAIVDEVAFFGVEEDTHIKSDTELVRALKPALATANGKLIAISSPYARKGWAFKTWERHFGNNSPSTLVINAPSRVLNPTLPQKIVDQAMAEDRSAALAEYLGEWRDDVADYLPRPIIEAAVIKGRLELGPREHLKYHAFADLSGGRIDDAALALAHKDNEKIILDKVAFYKAPFDPNDVIRRMSEELKRWGLTRVTGDNYSAEFVVAGFKRNGIRYERAKANRSELYLELLPRIISPGELELLDSETLIEQLAGLERRTRSGGKDIIDHAKGRHDDLANAVAGSVFVAAKGRRVLGALF</sequence>